<keyword evidence="3" id="KW-1185">Reference proteome</keyword>
<protein>
    <recommendedName>
        <fullName evidence="1">DUF7730 domain-containing protein</fullName>
    </recommendedName>
</protein>
<evidence type="ECO:0000259" key="1">
    <source>
        <dbReference type="Pfam" id="PF24864"/>
    </source>
</evidence>
<gene>
    <name evidence="2" type="ORF">B0H16DRAFT_1524040</name>
</gene>
<organism evidence="2 3">
    <name type="scientific">Mycena metata</name>
    <dbReference type="NCBI Taxonomy" id="1033252"/>
    <lineage>
        <taxon>Eukaryota</taxon>
        <taxon>Fungi</taxon>
        <taxon>Dikarya</taxon>
        <taxon>Basidiomycota</taxon>
        <taxon>Agaricomycotina</taxon>
        <taxon>Agaricomycetes</taxon>
        <taxon>Agaricomycetidae</taxon>
        <taxon>Agaricales</taxon>
        <taxon>Marasmiineae</taxon>
        <taxon>Mycenaceae</taxon>
        <taxon>Mycena</taxon>
    </lineage>
</organism>
<proteinExistence type="predicted"/>
<name>A0AAD7JMP9_9AGAR</name>
<evidence type="ECO:0000313" key="2">
    <source>
        <dbReference type="EMBL" id="KAJ7765696.1"/>
    </source>
</evidence>
<comment type="caution">
    <text evidence="2">The sequence shown here is derived from an EMBL/GenBank/DDBJ whole genome shotgun (WGS) entry which is preliminary data.</text>
</comment>
<reference evidence="2" key="1">
    <citation type="submission" date="2023-03" db="EMBL/GenBank/DDBJ databases">
        <title>Massive genome expansion in bonnet fungi (Mycena s.s.) driven by repeated elements and novel gene families across ecological guilds.</title>
        <authorList>
            <consortium name="Lawrence Berkeley National Laboratory"/>
            <person name="Harder C.B."/>
            <person name="Miyauchi S."/>
            <person name="Viragh M."/>
            <person name="Kuo A."/>
            <person name="Thoen E."/>
            <person name="Andreopoulos B."/>
            <person name="Lu D."/>
            <person name="Skrede I."/>
            <person name="Drula E."/>
            <person name="Henrissat B."/>
            <person name="Morin E."/>
            <person name="Kohler A."/>
            <person name="Barry K."/>
            <person name="LaButti K."/>
            <person name="Morin E."/>
            <person name="Salamov A."/>
            <person name="Lipzen A."/>
            <person name="Mereny Z."/>
            <person name="Hegedus B."/>
            <person name="Baldrian P."/>
            <person name="Stursova M."/>
            <person name="Weitz H."/>
            <person name="Taylor A."/>
            <person name="Grigoriev I.V."/>
            <person name="Nagy L.G."/>
            <person name="Martin F."/>
            <person name="Kauserud H."/>
        </authorList>
    </citation>
    <scope>NUCLEOTIDE SEQUENCE</scope>
    <source>
        <strain evidence="2">CBHHK182m</strain>
    </source>
</reference>
<dbReference type="AlphaFoldDB" id="A0AAD7JMP9"/>
<feature type="domain" description="DUF7730" evidence="1">
    <location>
        <begin position="39"/>
        <end position="165"/>
    </location>
</feature>
<dbReference type="EMBL" id="JARKIB010000025">
    <property type="protein sequence ID" value="KAJ7765696.1"/>
    <property type="molecule type" value="Genomic_DNA"/>
</dbReference>
<dbReference type="PANTHER" id="PTHR38790">
    <property type="entry name" value="2EXR DOMAIN-CONTAINING PROTEIN-RELATED"/>
    <property type="match status" value="1"/>
</dbReference>
<accession>A0AAD7JMP9</accession>
<dbReference type="Pfam" id="PF24864">
    <property type="entry name" value="DUF7730"/>
    <property type="match status" value="1"/>
</dbReference>
<dbReference type="Proteomes" id="UP001215598">
    <property type="component" value="Unassembled WGS sequence"/>
</dbReference>
<sequence>MSLVAKTRIGKAFRRWLDFIWSKTGRLDIRRRSPIDQPMNCTLLRLPAELRRCIYEHALGGHIIFIKLNHNWPRSEFLTHKHYLVRTRYYDHDRTHNLHDGPPKLGFPVEGINTSLFLSCRQVYLEALPILYGSNTFYFLAHQVEDIVMPALGHHYLSEIRSVYLFEAGVVRSWFSVFSLLQQMRLTALAMCIRFEGIERGEGRDDPLHTFWGRGILGIRNLATFELLFRKDADQPAQQALVERCRELMMGPEADEKYRKFLLENQGKF</sequence>
<dbReference type="InterPro" id="IPR056632">
    <property type="entry name" value="DUF7730"/>
</dbReference>
<evidence type="ECO:0000313" key="3">
    <source>
        <dbReference type="Proteomes" id="UP001215598"/>
    </source>
</evidence>